<dbReference type="EMBL" id="CP144700">
    <property type="protein sequence ID" value="WVZ23783.1"/>
    <property type="molecule type" value="Genomic_DNA"/>
</dbReference>
<dbReference type="AlphaFoldDB" id="A0AAQ3PC15"/>
<protein>
    <submittedName>
        <fullName evidence="1">Uncharacterized protein</fullName>
    </submittedName>
</protein>
<reference evidence="1 2" key="1">
    <citation type="journal article" date="2023" name="Life. Sci Alliance">
        <title>Evolutionary insights into 3D genome organization and epigenetic landscape of Vigna mungo.</title>
        <authorList>
            <person name="Junaid A."/>
            <person name="Singh B."/>
            <person name="Bhatia S."/>
        </authorList>
    </citation>
    <scope>NUCLEOTIDE SEQUENCE [LARGE SCALE GENOMIC DNA]</scope>
    <source>
        <strain evidence="1">Urdbean</strain>
    </source>
</reference>
<name>A0AAQ3PC15_VIGMU</name>
<accession>A0AAQ3PC15</accession>
<organism evidence="1 2">
    <name type="scientific">Vigna mungo</name>
    <name type="common">Black gram</name>
    <name type="synonym">Phaseolus mungo</name>
    <dbReference type="NCBI Taxonomy" id="3915"/>
    <lineage>
        <taxon>Eukaryota</taxon>
        <taxon>Viridiplantae</taxon>
        <taxon>Streptophyta</taxon>
        <taxon>Embryophyta</taxon>
        <taxon>Tracheophyta</taxon>
        <taxon>Spermatophyta</taxon>
        <taxon>Magnoliopsida</taxon>
        <taxon>eudicotyledons</taxon>
        <taxon>Gunneridae</taxon>
        <taxon>Pentapetalae</taxon>
        <taxon>rosids</taxon>
        <taxon>fabids</taxon>
        <taxon>Fabales</taxon>
        <taxon>Fabaceae</taxon>
        <taxon>Papilionoideae</taxon>
        <taxon>50 kb inversion clade</taxon>
        <taxon>NPAAA clade</taxon>
        <taxon>indigoferoid/millettioid clade</taxon>
        <taxon>Phaseoleae</taxon>
        <taxon>Vigna</taxon>
    </lineage>
</organism>
<dbReference type="Proteomes" id="UP001374535">
    <property type="component" value="Chromosome 1"/>
</dbReference>
<keyword evidence="2" id="KW-1185">Reference proteome</keyword>
<proteinExistence type="predicted"/>
<gene>
    <name evidence="1" type="ORF">V8G54_002327</name>
</gene>
<sequence length="168" mass="18112">MQHGGLRNQVRLSNPFKHTVTRTEATQFSIHENQAGLHMWVVLKAVLYDCSMNAEASEVQVELGTRADQEGEGVVVRGEGIRVKNVGVKVEAFGGSGAFGVGSDHGVESEECGVVLLGMENLVGILKKIGCVMKGYGGNKLAMEMGFVEGTLNHQLTMYLLHFFQCGA</sequence>
<evidence type="ECO:0000313" key="1">
    <source>
        <dbReference type="EMBL" id="WVZ23783.1"/>
    </source>
</evidence>
<evidence type="ECO:0000313" key="2">
    <source>
        <dbReference type="Proteomes" id="UP001374535"/>
    </source>
</evidence>